<evidence type="ECO:0000256" key="10">
    <source>
        <dbReference type="PIRSR" id="PIRSR605002-1"/>
    </source>
</evidence>
<evidence type="ECO:0000256" key="5">
    <source>
        <dbReference type="ARBA" id="ARBA00012730"/>
    </source>
</evidence>
<gene>
    <name evidence="13" type="ORF">A2589_01675</name>
</gene>
<feature type="binding site" evidence="12">
    <location>
        <position position="218"/>
    </location>
    <ligand>
        <name>Mg(2+)</name>
        <dbReference type="ChEBI" id="CHEBI:18420"/>
        <label>1</label>
    </ligand>
</feature>
<dbReference type="Gene3D" id="3.30.1240.20">
    <property type="match status" value="1"/>
</dbReference>
<feature type="binding site" evidence="12">
    <location>
        <position position="8"/>
    </location>
    <ligand>
        <name>Mg(2+)</name>
        <dbReference type="ChEBI" id="CHEBI:18420"/>
        <label>1</label>
    </ligand>
</feature>
<dbReference type="InterPro" id="IPR023214">
    <property type="entry name" value="HAD_sf"/>
</dbReference>
<feature type="binding site" evidence="12">
    <location>
        <position position="10"/>
    </location>
    <ligand>
        <name>Mg(2+)</name>
        <dbReference type="ChEBI" id="CHEBI:18420"/>
        <label>1</label>
    </ligand>
</feature>
<evidence type="ECO:0000256" key="4">
    <source>
        <dbReference type="ARBA" id="ARBA00011738"/>
    </source>
</evidence>
<dbReference type="GO" id="GO:0016791">
    <property type="term" value="F:phosphatase activity"/>
    <property type="evidence" value="ECO:0007669"/>
    <property type="project" value="UniProtKB-ARBA"/>
</dbReference>
<reference evidence="13 14" key="1">
    <citation type="journal article" date="2016" name="Nat. Commun.">
        <title>Thousands of microbial genomes shed light on interconnected biogeochemical processes in an aquifer system.</title>
        <authorList>
            <person name="Anantharaman K."/>
            <person name="Brown C.T."/>
            <person name="Hug L.A."/>
            <person name="Sharon I."/>
            <person name="Castelle C.J."/>
            <person name="Probst A.J."/>
            <person name="Thomas B.C."/>
            <person name="Singh A."/>
            <person name="Wilkins M.J."/>
            <person name="Karaoz U."/>
            <person name="Brodie E.L."/>
            <person name="Williams K.H."/>
            <person name="Hubbard S.S."/>
            <person name="Banfield J.F."/>
        </authorList>
    </citation>
    <scope>NUCLEOTIDE SEQUENCE [LARGE SCALE GENOMIC DNA]</scope>
</reference>
<dbReference type="STRING" id="1802439.A2589_01675"/>
<keyword evidence="8 12" id="KW-0460">Magnesium</keyword>
<dbReference type="AlphaFoldDB" id="A0A1G2QHP9"/>
<evidence type="ECO:0000256" key="8">
    <source>
        <dbReference type="ARBA" id="ARBA00022842"/>
    </source>
</evidence>
<comment type="subcellular location">
    <subcellularLocation>
        <location evidence="1">Cytoplasm</location>
    </subcellularLocation>
</comment>
<name>A0A1G2QHP9_9BACT</name>
<dbReference type="InterPro" id="IPR005002">
    <property type="entry name" value="PMM"/>
</dbReference>
<feature type="binding site" evidence="11">
    <location>
        <position position="173"/>
    </location>
    <ligand>
        <name>alpha-D-mannose 1-phosphate</name>
        <dbReference type="ChEBI" id="CHEBI:58409"/>
    </ligand>
</feature>
<dbReference type="NCBIfam" id="TIGR01484">
    <property type="entry name" value="HAD-SF-IIB"/>
    <property type="match status" value="1"/>
</dbReference>
<protein>
    <recommendedName>
        <fullName evidence="5">phosphomannomutase</fullName>
        <ecNumber evidence="5">5.4.2.8</ecNumber>
    </recommendedName>
</protein>
<dbReference type="InterPro" id="IPR006379">
    <property type="entry name" value="HAD-SF_hydro_IIB"/>
</dbReference>
<dbReference type="UniPathway" id="UPA00126">
    <property type="reaction ID" value="UER00424"/>
</dbReference>
<dbReference type="GO" id="GO:0046872">
    <property type="term" value="F:metal ion binding"/>
    <property type="evidence" value="ECO:0007669"/>
    <property type="project" value="UniProtKB-KW"/>
</dbReference>
<feature type="active site" description="Nucleophile" evidence="10">
    <location>
        <position position="8"/>
    </location>
</feature>
<proteinExistence type="inferred from homology"/>
<dbReference type="GO" id="GO:0004615">
    <property type="term" value="F:phosphomannomutase activity"/>
    <property type="evidence" value="ECO:0007669"/>
    <property type="project" value="UniProtKB-EC"/>
</dbReference>
<dbReference type="SUPFAM" id="SSF56784">
    <property type="entry name" value="HAD-like"/>
    <property type="match status" value="1"/>
</dbReference>
<evidence type="ECO:0000256" key="2">
    <source>
        <dbReference type="ARBA" id="ARBA00004699"/>
    </source>
</evidence>
<feature type="binding site" evidence="11">
    <location>
        <position position="171"/>
    </location>
    <ligand>
        <name>alpha-D-mannose 1-phosphate</name>
        <dbReference type="ChEBI" id="CHEBI:58409"/>
    </ligand>
</feature>
<comment type="pathway">
    <text evidence="2">Nucleotide-sugar biosynthesis; GDP-alpha-D-mannose biosynthesis; alpha-D-mannose 1-phosphate from D-fructose 6-phosphate: step 2/2.</text>
</comment>
<evidence type="ECO:0000313" key="14">
    <source>
        <dbReference type="Proteomes" id="UP000177838"/>
    </source>
</evidence>
<sequence>MIKLHIFDLDGTLAPSKSVIELGMVKLVARLLAVAKVAVISGAGIDQYLTQFVPRLELNDELRQNLYLLPASGSSLYEYNEGWQNVYNNNLTAEDKTKIKAALAEVIVEPAGELFGEAIEDRGSQMTYSALGQAAPLDLKSDYDSDREIRKKMRARLLELLPEFEIGIGGMTSIDISKKGFNKAFGIKKILERLGLEPAEAVFVGDAMFPGGNDYSAYEAGVKCYPVTDPAMTAELIKKFIANIEPTK</sequence>
<comment type="caution">
    <text evidence="13">The sequence shown here is derived from an EMBL/GenBank/DDBJ whole genome shotgun (WGS) entry which is preliminary data.</text>
</comment>
<evidence type="ECO:0000256" key="7">
    <source>
        <dbReference type="ARBA" id="ARBA00022723"/>
    </source>
</evidence>
<keyword evidence="6" id="KW-0963">Cytoplasm</keyword>
<evidence type="ECO:0000256" key="12">
    <source>
        <dbReference type="PIRSR" id="PIRSR605002-3"/>
    </source>
</evidence>
<evidence type="ECO:0000256" key="9">
    <source>
        <dbReference type="ARBA" id="ARBA00023235"/>
    </source>
</evidence>
<evidence type="ECO:0000256" key="6">
    <source>
        <dbReference type="ARBA" id="ARBA00022490"/>
    </source>
</evidence>
<dbReference type="EMBL" id="MHTK01000006">
    <property type="protein sequence ID" value="OHA59552.1"/>
    <property type="molecule type" value="Genomic_DNA"/>
</dbReference>
<dbReference type="GO" id="GO:0009298">
    <property type="term" value="P:GDP-mannose biosynthetic process"/>
    <property type="evidence" value="ECO:0007669"/>
    <property type="project" value="UniProtKB-UniPathway"/>
</dbReference>
<evidence type="ECO:0000256" key="3">
    <source>
        <dbReference type="ARBA" id="ARBA00009736"/>
    </source>
</evidence>
<comment type="similarity">
    <text evidence="3">Belongs to the eukaryotic PMM family.</text>
</comment>
<dbReference type="Pfam" id="PF03332">
    <property type="entry name" value="PMM"/>
    <property type="match status" value="1"/>
</dbReference>
<dbReference type="InterPro" id="IPR036412">
    <property type="entry name" value="HAD-like_sf"/>
</dbReference>
<feature type="binding site" evidence="11">
    <location>
        <position position="175"/>
    </location>
    <ligand>
        <name>alpha-D-mannose 1-phosphate</name>
        <dbReference type="ChEBI" id="CHEBI:58409"/>
    </ligand>
</feature>
<dbReference type="Proteomes" id="UP000177838">
    <property type="component" value="Unassembled WGS sequence"/>
</dbReference>
<keyword evidence="7 12" id="KW-0479">Metal-binding</keyword>
<feature type="active site" description="Proton donor/acceptor" evidence="10">
    <location>
        <position position="10"/>
    </location>
</feature>
<accession>A0A1G2QHP9</accession>
<feature type="binding site" evidence="12">
    <location>
        <position position="206"/>
    </location>
    <ligand>
        <name>Mg(2+)</name>
        <dbReference type="ChEBI" id="CHEBI:18420"/>
        <label>1</label>
    </ligand>
</feature>
<organism evidence="13 14">
    <name type="scientific">Candidatus Vogelbacteria bacterium RIFOXYD1_FULL_46_19</name>
    <dbReference type="NCBI Taxonomy" id="1802439"/>
    <lineage>
        <taxon>Bacteria</taxon>
        <taxon>Candidatus Vogeliibacteriota</taxon>
    </lineage>
</organism>
<dbReference type="Gene3D" id="3.40.50.1000">
    <property type="entry name" value="HAD superfamily/HAD-like"/>
    <property type="match status" value="1"/>
</dbReference>
<dbReference type="EC" id="5.4.2.8" evidence="5"/>
<dbReference type="GO" id="GO:0005737">
    <property type="term" value="C:cytoplasm"/>
    <property type="evidence" value="ECO:0007669"/>
    <property type="project" value="UniProtKB-SubCell"/>
</dbReference>
<comment type="cofactor">
    <cofactor evidence="12">
        <name>Mg(2+)</name>
        <dbReference type="ChEBI" id="CHEBI:18420"/>
    </cofactor>
</comment>
<feature type="binding site" evidence="11">
    <location>
        <position position="122"/>
    </location>
    <ligand>
        <name>alpha-D-mannose 1-phosphate</name>
        <dbReference type="ChEBI" id="CHEBI:58409"/>
    </ligand>
</feature>
<keyword evidence="9" id="KW-0413">Isomerase</keyword>
<evidence type="ECO:0000256" key="1">
    <source>
        <dbReference type="ARBA" id="ARBA00004496"/>
    </source>
</evidence>
<dbReference type="InterPro" id="IPR043169">
    <property type="entry name" value="PMM_cap"/>
</dbReference>
<evidence type="ECO:0000313" key="13">
    <source>
        <dbReference type="EMBL" id="OHA59552.1"/>
    </source>
</evidence>
<evidence type="ECO:0000256" key="11">
    <source>
        <dbReference type="PIRSR" id="PIRSR605002-2"/>
    </source>
</evidence>
<comment type="subunit">
    <text evidence="4">Homodimer.</text>
</comment>